<protein>
    <submittedName>
        <fullName evidence="2">Uncharacterized protein</fullName>
    </submittedName>
</protein>
<proteinExistence type="predicted"/>
<feature type="region of interest" description="Disordered" evidence="1">
    <location>
        <begin position="1"/>
        <end position="20"/>
    </location>
</feature>
<name>A0A399F9A7_9DEIN</name>
<sequence>MKTAGKNTATRAKKGAGKTSAKAVAAKAVAGKAIPAKPKTKPALTDKQMRAMLKEILEENKRTFEALAKL</sequence>
<evidence type="ECO:0000313" key="2">
    <source>
        <dbReference type="EMBL" id="RIH92683.1"/>
    </source>
</evidence>
<evidence type="ECO:0000256" key="1">
    <source>
        <dbReference type="SAM" id="MobiDB-lite"/>
    </source>
</evidence>
<keyword evidence="3" id="KW-1185">Reference proteome</keyword>
<organism evidence="2 3">
    <name type="scientific">Meiothermus granaticius NBRC 107808</name>
    <dbReference type="NCBI Taxonomy" id="1227551"/>
    <lineage>
        <taxon>Bacteria</taxon>
        <taxon>Thermotogati</taxon>
        <taxon>Deinococcota</taxon>
        <taxon>Deinococci</taxon>
        <taxon>Thermales</taxon>
        <taxon>Thermaceae</taxon>
        <taxon>Meiothermus</taxon>
    </lineage>
</organism>
<reference evidence="2 3" key="1">
    <citation type="submission" date="2018-08" db="EMBL/GenBank/DDBJ databases">
        <title>Meiothermus granaticius genome AF-68 sequencing project.</title>
        <authorList>
            <person name="Da Costa M.S."/>
            <person name="Albuquerque L."/>
            <person name="Raposo P."/>
            <person name="Froufe H.J.C."/>
            <person name="Barroso C.S."/>
            <person name="Egas C."/>
        </authorList>
    </citation>
    <scope>NUCLEOTIDE SEQUENCE [LARGE SCALE GENOMIC DNA]</scope>
    <source>
        <strain evidence="2 3">AF-68</strain>
    </source>
</reference>
<evidence type="ECO:0000313" key="3">
    <source>
        <dbReference type="Proteomes" id="UP000266178"/>
    </source>
</evidence>
<accession>A0A399F9A7</accession>
<dbReference type="EMBL" id="QWLB01000015">
    <property type="protein sequence ID" value="RIH92683.1"/>
    <property type="molecule type" value="Genomic_DNA"/>
</dbReference>
<comment type="caution">
    <text evidence="2">The sequence shown here is derived from an EMBL/GenBank/DDBJ whole genome shotgun (WGS) entry which is preliminary data.</text>
</comment>
<dbReference type="AlphaFoldDB" id="A0A399F9A7"/>
<feature type="compositionally biased region" description="Low complexity" evidence="1">
    <location>
        <begin position="1"/>
        <end position="10"/>
    </location>
</feature>
<dbReference type="RefSeq" id="WP_119356847.1">
    <property type="nucleotide sequence ID" value="NZ_BJXM01000014.1"/>
</dbReference>
<dbReference type="Proteomes" id="UP000266178">
    <property type="component" value="Unassembled WGS sequence"/>
</dbReference>
<gene>
    <name evidence="2" type="ORF">Mgrana_01345</name>
</gene>